<gene>
    <name evidence="1" type="ORF">RPERSI_LOCUS5598</name>
</gene>
<evidence type="ECO:0000313" key="2">
    <source>
        <dbReference type="Proteomes" id="UP000789920"/>
    </source>
</evidence>
<keyword evidence="2" id="KW-1185">Reference proteome</keyword>
<protein>
    <submittedName>
        <fullName evidence="1">34878_t:CDS:1</fullName>
    </submittedName>
</protein>
<evidence type="ECO:0000313" key="1">
    <source>
        <dbReference type="EMBL" id="CAG8592599.1"/>
    </source>
</evidence>
<dbReference type="EMBL" id="CAJVQC010008447">
    <property type="protein sequence ID" value="CAG8592599.1"/>
    <property type="molecule type" value="Genomic_DNA"/>
</dbReference>
<proteinExistence type="predicted"/>
<comment type="caution">
    <text evidence="1">The sequence shown here is derived from an EMBL/GenBank/DDBJ whole genome shotgun (WGS) entry which is preliminary data.</text>
</comment>
<sequence length="384" mass="43666">LIDVGGSEENKLPDSIANRSVAGDDDWFERSRNLAYRDEEPLEPGIHGDNDPVLKGQAGERYEDLHVSRKGKERMSVVNPIEECSQHITGREKQRTEEMDAISVNAFLSALNKIERKMDHNFEVLQNQRSKETEQENQLDEAWPKIRLNKPRDQHEYDFLIGVGKRLDIAITRLLEHDRKELVMVRDDIEAPAVTLRLANDRGWKVALQVVGGNDRMMEKYKDQIGTATKMSSAESRPPMVDQRGERVIFPFVTEKPIGKVIHQGWSRVTTAEESATSPPTTDSMNIPPPWISFEMGLSEEAQKLVRSTCSENWNSRLDKAWKTYADFCRITKQCAVPSSEESLLSCLIWLDLTDAVSACTDVLAAVSREHLERSLPDPSKFYN</sequence>
<dbReference type="Proteomes" id="UP000789920">
    <property type="component" value="Unassembled WGS sequence"/>
</dbReference>
<accession>A0ACA9MHA1</accession>
<feature type="non-terminal residue" evidence="1">
    <location>
        <position position="1"/>
    </location>
</feature>
<organism evidence="1 2">
    <name type="scientific">Racocetra persica</name>
    <dbReference type="NCBI Taxonomy" id="160502"/>
    <lineage>
        <taxon>Eukaryota</taxon>
        <taxon>Fungi</taxon>
        <taxon>Fungi incertae sedis</taxon>
        <taxon>Mucoromycota</taxon>
        <taxon>Glomeromycotina</taxon>
        <taxon>Glomeromycetes</taxon>
        <taxon>Diversisporales</taxon>
        <taxon>Gigasporaceae</taxon>
        <taxon>Racocetra</taxon>
    </lineage>
</organism>
<name>A0ACA9MHA1_9GLOM</name>
<reference evidence="1" key="1">
    <citation type="submission" date="2021-06" db="EMBL/GenBank/DDBJ databases">
        <authorList>
            <person name="Kallberg Y."/>
            <person name="Tangrot J."/>
            <person name="Rosling A."/>
        </authorList>
    </citation>
    <scope>NUCLEOTIDE SEQUENCE</scope>
    <source>
        <strain evidence="1">MA461A</strain>
    </source>
</reference>
<feature type="non-terminal residue" evidence="1">
    <location>
        <position position="384"/>
    </location>
</feature>